<dbReference type="InterPro" id="IPR011333">
    <property type="entry name" value="SKP1/BTB/POZ_sf"/>
</dbReference>
<dbReference type="Gene3D" id="3.30.710.10">
    <property type="entry name" value="Potassium Channel Kv1.1, Chain A"/>
    <property type="match status" value="1"/>
</dbReference>
<feature type="domain" description="BTB" evidence="1">
    <location>
        <begin position="17"/>
        <end position="76"/>
    </location>
</feature>
<evidence type="ECO:0000313" key="3">
    <source>
        <dbReference type="Proteomes" id="UP000245764"/>
    </source>
</evidence>
<dbReference type="Proteomes" id="UP000245764">
    <property type="component" value="Chromosome 10"/>
</dbReference>
<organism evidence="2 3">
    <name type="scientific">Zymoseptoria tritici ST99CH_1E4</name>
    <dbReference type="NCBI Taxonomy" id="1276532"/>
    <lineage>
        <taxon>Eukaryota</taxon>
        <taxon>Fungi</taxon>
        <taxon>Dikarya</taxon>
        <taxon>Ascomycota</taxon>
        <taxon>Pezizomycotina</taxon>
        <taxon>Dothideomycetes</taxon>
        <taxon>Dothideomycetidae</taxon>
        <taxon>Mycosphaerellales</taxon>
        <taxon>Mycosphaerellaceae</taxon>
        <taxon>Zymoseptoria</taxon>
    </lineage>
</organism>
<dbReference type="InterPro" id="IPR000210">
    <property type="entry name" value="BTB/POZ_dom"/>
</dbReference>
<proteinExistence type="predicted"/>
<dbReference type="SUPFAM" id="SSF54695">
    <property type="entry name" value="POZ domain"/>
    <property type="match status" value="1"/>
</dbReference>
<sequence>METTRDISSLFDDPTYSDLVVVANDRKWHCHKCIVFTISERLHDFCRTSFKAGGKDEICLTDYGAPSIERMLRFMYGSSEADLFDDHSPHVYIGITTVAYEFGLPELLEMGISGLRQALEQEKNAKQLVYYIDWMRHPYIDEIDELLDLADEVEFERMHEMLEDDEARSDMRSATIKAYFDRVLITKKKGVTPGRPLGPDE</sequence>
<gene>
    <name evidence="2" type="ORF">ZT1E4_G10067</name>
</gene>
<accession>A0A2H1H0L0</accession>
<reference evidence="3" key="1">
    <citation type="submission" date="2017-05" db="EMBL/GenBank/DDBJ databases">
        <authorList>
            <person name="Song R."/>
            <person name="Chenine A.L."/>
            <person name="Ruprecht R.M."/>
        </authorList>
    </citation>
    <scope>NUCLEOTIDE SEQUENCE [LARGE SCALE GENOMIC DNA]</scope>
</reference>
<dbReference type="CDD" id="cd18186">
    <property type="entry name" value="BTB_POZ_ZBTB_KLHL-like"/>
    <property type="match status" value="1"/>
</dbReference>
<evidence type="ECO:0000313" key="2">
    <source>
        <dbReference type="EMBL" id="SMR59332.1"/>
    </source>
</evidence>
<dbReference type="Pfam" id="PF00651">
    <property type="entry name" value="BTB"/>
    <property type="match status" value="1"/>
</dbReference>
<dbReference type="AlphaFoldDB" id="A0A2H1H0L0"/>
<evidence type="ECO:0000259" key="1">
    <source>
        <dbReference type="PROSITE" id="PS50097"/>
    </source>
</evidence>
<name>A0A2H1H0L0_ZYMTR</name>
<dbReference type="PROSITE" id="PS50097">
    <property type="entry name" value="BTB"/>
    <property type="match status" value="1"/>
</dbReference>
<protein>
    <recommendedName>
        <fullName evidence="1">BTB domain-containing protein</fullName>
    </recommendedName>
</protein>
<dbReference type="EMBL" id="LT854262">
    <property type="protein sequence ID" value="SMR59332.1"/>
    <property type="molecule type" value="Genomic_DNA"/>
</dbReference>